<dbReference type="OrthoDB" id="20127at2759"/>
<dbReference type="EMBL" id="LJIG01002815">
    <property type="protein sequence ID" value="KRT84125.1"/>
    <property type="molecule type" value="Genomic_DNA"/>
</dbReference>
<dbReference type="InterPro" id="IPR019188">
    <property type="entry name" value="SNAPC1"/>
</dbReference>
<sequence>MSCSNEEKPMNSRREEVKRYKAIQLGFKKDCEKLLQRFADLQTFSYEKFAEIWQDMAFSLVFSGKSSYNEFRHYTEVFLFECKKYHIFTKNIYIKTGAFYLMYGLYYKQPLIGFVKIRVTYDEFAKILEFVKEMKKLKQMQPLYTYCKMMADNVFDFVYTQHIVAPDLRHFQENFVMEDNTFQQEPAEAIENSLLKLVDNRDIMLINSEYKKALAEYKETNQDSKLMVFDNNILSNIRNILSQNLQSEPIASTSNAKEGRKSAVLARRKTA</sequence>
<dbReference type="GO" id="GO:0042796">
    <property type="term" value="P:snRNA transcription by RNA polymerase III"/>
    <property type="evidence" value="ECO:0007669"/>
    <property type="project" value="TreeGrafter"/>
</dbReference>
<protein>
    <recommendedName>
        <fullName evidence="4">snRNA-activating protein complex subunit 1</fullName>
    </recommendedName>
</protein>
<dbReference type="Pfam" id="PF09808">
    <property type="entry name" value="SNAPC1"/>
    <property type="match status" value="1"/>
</dbReference>
<comment type="caution">
    <text evidence="2">The sequence shown here is derived from an EMBL/GenBank/DDBJ whole genome shotgun (WGS) entry which is preliminary data.</text>
</comment>
<organism evidence="2 3">
    <name type="scientific">Oryctes borbonicus</name>
    <dbReference type="NCBI Taxonomy" id="1629725"/>
    <lineage>
        <taxon>Eukaryota</taxon>
        <taxon>Metazoa</taxon>
        <taxon>Ecdysozoa</taxon>
        <taxon>Arthropoda</taxon>
        <taxon>Hexapoda</taxon>
        <taxon>Insecta</taxon>
        <taxon>Pterygota</taxon>
        <taxon>Neoptera</taxon>
        <taxon>Endopterygota</taxon>
        <taxon>Coleoptera</taxon>
        <taxon>Polyphaga</taxon>
        <taxon>Scarabaeiformia</taxon>
        <taxon>Scarabaeidae</taxon>
        <taxon>Dynastinae</taxon>
        <taxon>Oryctes</taxon>
    </lineage>
</organism>
<keyword evidence="3" id="KW-1185">Reference proteome</keyword>
<reference evidence="2 3" key="1">
    <citation type="submission" date="2015-09" db="EMBL/GenBank/DDBJ databases">
        <title>Draft genome of the scarab beetle Oryctes borbonicus.</title>
        <authorList>
            <person name="Meyer J.M."/>
            <person name="Markov G.V."/>
            <person name="Baskaran P."/>
            <person name="Herrmann M."/>
            <person name="Sommer R.J."/>
            <person name="Roedelsperger C."/>
        </authorList>
    </citation>
    <scope>NUCLEOTIDE SEQUENCE [LARGE SCALE GENOMIC DNA]</scope>
    <source>
        <strain evidence="2">OB123</strain>
        <tissue evidence="2">Whole animal</tissue>
    </source>
</reference>
<proteinExistence type="predicted"/>
<gene>
    <name evidence="2" type="ORF">AMK59_1889</name>
</gene>
<evidence type="ECO:0000313" key="2">
    <source>
        <dbReference type="EMBL" id="KRT84125.1"/>
    </source>
</evidence>
<name>A0A0T6BAK6_9SCAR</name>
<dbReference type="PANTHER" id="PTHR15131:SF3">
    <property type="entry name" value="SNRNA-ACTIVATING PROTEIN COMPLEX SUBUNIT 1"/>
    <property type="match status" value="1"/>
</dbReference>
<feature type="region of interest" description="Disordered" evidence="1">
    <location>
        <begin position="251"/>
        <end position="271"/>
    </location>
</feature>
<dbReference type="PANTHER" id="PTHR15131">
    <property type="entry name" value="SMALL NUCLEAR RNA ACTIVATING COMPLEX, POLYPEPTIDE 1"/>
    <property type="match status" value="1"/>
</dbReference>
<dbReference type="AlphaFoldDB" id="A0A0T6BAK6"/>
<evidence type="ECO:0000313" key="3">
    <source>
        <dbReference type="Proteomes" id="UP000051574"/>
    </source>
</evidence>
<evidence type="ECO:0000256" key="1">
    <source>
        <dbReference type="SAM" id="MobiDB-lite"/>
    </source>
</evidence>
<dbReference type="GO" id="GO:0019185">
    <property type="term" value="C:snRNA-activating protein complex"/>
    <property type="evidence" value="ECO:0007669"/>
    <property type="project" value="TreeGrafter"/>
</dbReference>
<dbReference type="Proteomes" id="UP000051574">
    <property type="component" value="Unassembled WGS sequence"/>
</dbReference>
<dbReference type="GO" id="GO:0043565">
    <property type="term" value="F:sequence-specific DNA binding"/>
    <property type="evidence" value="ECO:0007669"/>
    <property type="project" value="TreeGrafter"/>
</dbReference>
<dbReference type="GO" id="GO:0042795">
    <property type="term" value="P:snRNA transcription by RNA polymerase II"/>
    <property type="evidence" value="ECO:0007669"/>
    <property type="project" value="TreeGrafter"/>
</dbReference>
<feature type="non-terminal residue" evidence="2">
    <location>
        <position position="271"/>
    </location>
</feature>
<accession>A0A0T6BAK6</accession>
<evidence type="ECO:0008006" key="4">
    <source>
        <dbReference type="Google" id="ProtNLM"/>
    </source>
</evidence>